<accession>A0A3M8CB58</accession>
<dbReference type="EMBL" id="RHHR01000022">
    <property type="protein sequence ID" value="RNB72761.1"/>
    <property type="molecule type" value="Genomic_DNA"/>
</dbReference>
<evidence type="ECO:0008006" key="3">
    <source>
        <dbReference type="Google" id="ProtNLM"/>
    </source>
</evidence>
<comment type="caution">
    <text evidence="1">The sequence shown here is derived from an EMBL/GenBank/DDBJ whole genome shotgun (WGS) entry which is preliminary data.</text>
</comment>
<dbReference type="RefSeq" id="WP_122909508.1">
    <property type="nucleotide sequence ID" value="NZ_CBCSBE010000028.1"/>
</dbReference>
<dbReference type="AlphaFoldDB" id="A0A3M8CB58"/>
<dbReference type="OrthoDB" id="2991654at2"/>
<protein>
    <recommendedName>
        <fullName evidence="3">Nitrile hydratase subunit beta</fullName>
    </recommendedName>
</protein>
<reference evidence="1 2" key="1">
    <citation type="submission" date="2018-10" db="EMBL/GenBank/DDBJ databases">
        <title>Phylogenomics of Brevibacillus.</title>
        <authorList>
            <person name="Dunlap C."/>
        </authorList>
    </citation>
    <scope>NUCLEOTIDE SEQUENCE [LARGE SCALE GENOMIC DNA]</scope>
    <source>
        <strain evidence="1 2">JCM 12215</strain>
    </source>
</reference>
<keyword evidence="2" id="KW-1185">Reference proteome</keyword>
<organism evidence="1 2">
    <name type="scientific">Brevibacillus invocatus</name>
    <dbReference type="NCBI Taxonomy" id="173959"/>
    <lineage>
        <taxon>Bacteria</taxon>
        <taxon>Bacillati</taxon>
        <taxon>Bacillota</taxon>
        <taxon>Bacilli</taxon>
        <taxon>Bacillales</taxon>
        <taxon>Paenibacillaceae</taxon>
        <taxon>Brevibacillus</taxon>
    </lineage>
</organism>
<sequence length="83" mass="9692">MKEVHLHAKLADLQEVDYHNTLVLHSMIAVMIDKGFFTQDELTRKMNELDSQLTFQIETYTRISDALLSRTNPDKPITFNRNV</sequence>
<name>A0A3M8CB58_9BACL</name>
<gene>
    <name evidence="1" type="ORF">EDM52_13490</name>
</gene>
<dbReference type="Proteomes" id="UP000282028">
    <property type="component" value="Unassembled WGS sequence"/>
</dbReference>
<proteinExistence type="predicted"/>
<evidence type="ECO:0000313" key="1">
    <source>
        <dbReference type="EMBL" id="RNB72761.1"/>
    </source>
</evidence>
<evidence type="ECO:0000313" key="2">
    <source>
        <dbReference type="Proteomes" id="UP000282028"/>
    </source>
</evidence>